<organism evidence="3 4">
    <name type="scientific">Tetrapyrgos nigripes</name>
    <dbReference type="NCBI Taxonomy" id="182062"/>
    <lineage>
        <taxon>Eukaryota</taxon>
        <taxon>Fungi</taxon>
        <taxon>Dikarya</taxon>
        <taxon>Basidiomycota</taxon>
        <taxon>Agaricomycotina</taxon>
        <taxon>Agaricomycetes</taxon>
        <taxon>Agaricomycetidae</taxon>
        <taxon>Agaricales</taxon>
        <taxon>Marasmiineae</taxon>
        <taxon>Marasmiaceae</taxon>
        <taxon>Tetrapyrgos</taxon>
    </lineage>
</organism>
<keyword evidence="4" id="KW-1185">Reference proteome</keyword>
<evidence type="ECO:0000256" key="1">
    <source>
        <dbReference type="SAM" id="MobiDB-lite"/>
    </source>
</evidence>
<sequence>MGPKPKPKPSKPKDDKPPTPPPMLGVEFIYEDTHLKSRTVKLYKKGNSDTVDIGWKLFDPNAKTMSEKHGRLHFEKSKAYISDLGSKKGTWVQSKRGSLVKEVKHELKEGDRIVFGAKEDKGISEDPQALRVKVKFIRESTPKSPKSPPVNKSDSNTLTVKEKSTKSRAPTPEMTLKPPLRIIIAGRGA</sequence>
<feature type="region of interest" description="Disordered" evidence="1">
    <location>
        <begin position="137"/>
        <end position="189"/>
    </location>
</feature>
<evidence type="ECO:0000313" key="3">
    <source>
        <dbReference type="EMBL" id="KAF5333768.1"/>
    </source>
</evidence>
<dbReference type="AlphaFoldDB" id="A0A8H5C2F8"/>
<feature type="domain" description="FHA" evidence="2">
    <location>
        <begin position="43"/>
        <end position="97"/>
    </location>
</feature>
<feature type="region of interest" description="Disordered" evidence="1">
    <location>
        <begin position="1"/>
        <end position="25"/>
    </location>
</feature>
<comment type="caution">
    <text evidence="3">The sequence shown here is derived from an EMBL/GenBank/DDBJ whole genome shotgun (WGS) entry which is preliminary data.</text>
</comment>
<reference evidence="3 4" key="1">
    <citation type="journal article" date="2020" name="ISME J.">
        <title>Uncovering the hidden diversity of litter-decomposition mechanisms in mushroom-forming fungi.</title>
        <authorList>
            <person name="Floudas D."/>
            <person name="Bentzer J."/>
            <person name="Ahren D."/>
            <person name="Johansson T."/>
            <person name="Persson P."/>
            <person name="Tunlid A."/>
        </authorList>
    </citation>
    <scope>NUCLEOTIDE SEQUENCE [LARGE SCALE GENOMIC DNA]</scope>
    <source>
        <strain evidence="3 4">CBS 291.85</strain>
    </source>
</reference>
<accession>A0A8H5C2F8</accession>
<dbReference type="SUPFAM" id="SSF49879">
    <property type="entry name" value="SMAD/FHA domain"/>
    <property type="match status" value="1"/>
</dbReference>
<evidence type="ECO:0000259" key="2">
    <source>
        <dbReference type="PROSITE" id="PS50006"/>
    </source>
</evidence>
<dbReference type="InterPro" id="IPR008984">
    <property type="entry name" value="SMAD_FHA_dom_sf"/>
</dbReference>
<dbReference type="EMBL" id="JAACJM010000288">
    <property type="protein sequence ID" value="KAF5333768.1"/>
    <property type="molecule type" value="Genomic_DNA"/>
</dbReference>
<feature type="compositionally biased region" description="Basic residues" evidence="1">
    <location>
        <begin position="1"/>
        <end position="10"/>
    </location>
</feature>
<name>A0A8H5C2F8_9AGAR</name>
<dbReference type="Proteomes" id="UP000559256">
    <property type="component" value="Unassembled WGS sequence"/>
</dbReference>
<dbReference type="PROSITE" id="PS50006">
    <property type="entry name" value="FHA_DOMAIN"/>
    <property type="match status" value="1"/>
</dbReference>
<dbReference type="Pfam" id="PF00498">
    <property type="entry name" value="FHA"/>
    <property type="match status" value="1"/>
</dbReference>
<gene>
    <name evidence="3" type="ORF">D9758_016581</name>
</gene>
<protein>
    <recommendedName>
        <fullName evidence="2">FHA domain-containing protein</fullName>
    </recommendedName>
</protein>
<dbReference type="Gene3D" id="2.60.200.20">
    <property type="match status" value="1"/>
</dbReference>
<evidence type="ECO:0000313" key="4">
    <source>
        <dbReference type="Proteomes" id="UP000559256"/>
    </source>
</evidence>
<dbReference type="InterPro" id="IPR000253">
    <property type="entry name" value="FHA_dom"/>
</dbReference>
<dbReference type="OrthoDB" id="687730at2759"/>
<proteinExistence type="predicted"/>
<dbReference type="CDD" id="cd00060">
    <property type="entry name" value="FHA"/>
    <property type="match status" value="1"/>
</dbReference>